<evidence type="ECO:0000256" key="1">
    <source>
        <dbReference type="SAM" id="Phobius"/>
    </source>
</evidence>
<sequence length="205" mass="23515">MLEKKSLVSNLIIASLMGILFWYMSSGLSLIVTFVVGVIFVFGLLLYLYKNQNLVWEKDKMIQLYLIMLSVQFVHFAEEYVTGFAEKFPLLYGGVPYSDNMFVIINMVSYFIFTITAMLVLTRNNYRVMTPMLFFIVYGAMGNAIAHTVWSIYLAGYFPGLYTAQLYWIVGPLMLNKVIGDWKKTIGFITLYAIVLSSILIIFIN</sequence>
<dbReference type="RefSeq" id="WP_281094932.1">
    <property type="nucleotide sequence ID" value="NZ_JARYZI010000009.1"/>
</dbReference>
<feature type="transmembrane region" description="Helical" evidence="1">
    <location>
        <begin position="7"/>
        <end position="24"/>
    </location>
</feature>
<protein>
    <submittedName>
        <fullName evidence="2">HXXEE domain-containing protein</fullName>
    </submittedName>
</protein>
<keyword evidence="3" id="KW-1185">Reference proteome</keyword>
<name>A0ABT6NF47_9FIRM</name>
<organism evidence="2 3">
    <name type="scientific">Fusibacter bizertensis</name>
    <dbReference type="NCBI Taxonomy" id="1488331"/>
    <lineage>
        <taxon>Bacteria</taxon>
        <taxon>Bacillati</taxon>
        <taxon>Bacillota</taxon>
        <taxon>Clostridia</taxon>
        <taxon>Eubacteriales</taxon>
        <taxon>Eubacteriales Family XII. Incertae Sedis</taxon>
        <taxon>Fusibacter</taxon>
    </lineage>
</organism>
<dbReference type="Proteomes" id="UP001158045">
    <property type="component" value="Unassembled WGS sequence"/>
</dbReference>
<evidence type="ECO:0000313" key="2">
    <source>
        <dbReference type="EMBL" id="MDH8679036.1"/>
    </source>
</evidence>
<feature type="transmembrane region" description="Helical" evidence="1">
    <location>
        <begin position="61"/>
        <end position="81"/>
    </location>
</feature>
<proteinExistence type="predicted"/>
<feature type="transmembrane region" description="Helical" evidence="1">
    <location>
        <begin position="30"/>
        <end position="49"/>
    </location>
</feature>
<dbReference type="Pfam" id="PF13787">
    <property type="entry name" value="HXXEE"/>
    <property type="match status" value="1"/>
</dbReference>
<keyword evidence="1" id="KW-0472">Membrane</keyword>
<accession>A0ABT6NF47</accession>
<evidence type="ECO:0000313" key="3">
    <source>
        <dbReference type="Proteomes" id="UP001158045"/>
    </source>
</evidence>
<reference evidence="2 3" key="1">
    <citation type="submission" date="2023-04" db="EMBL/GenBank/DDBJ databases">
        <title>Fusibacter bizertensis strain WBS, isolated from littoral bottom sediments of the Arctic seas - biochemical and genomic analysis.</title>
        <authorList>
            <person name="Brioukhanov A.L."/>
        </authorList>
    </citation>
    <scope>NUCLEOTIDE SEQUENCE [LARGE SCALE GENOMIC DNA]</scope>
    <source>
        <strain evidence="2 3">WBS</strain>
    </source>
</reference>
<gene>
    <name evidence="2" type="ORF">QE109_12825</name>
</gene>
<dbReference type="InterPro" id="IPR025671">
    <property type="entry name" value="HXXEE"/>
</dbReference>
<keyword evidence="1" id="KW-1133">Transmembrane helix</keyword>
<feature type="transmembrane region" description="Helical" evidence="1">
    <location>
        <begin position="133"/>
        <end position="155"/>
    </location>
</feature>
<feature type="transmembrane region" description="Helical" evidence="1">
    <location>
        <begin position="101"/>
        <end position="121"/>
    </location>
</feature>
<comment type="caution">
    <text evidence="2">The sequence shown here is derived from an EMBL/GenBank/DDBJ whole genome shotgun (WGS) entry which is preliminary data.</text>
</comment>
<feature type="transmembrane region" description="Helical" evidence="1">
    <location>
        <begin position="186"/>
        <end position="204"/>
    </location>
</feature>
<keyword evidence="1" id="KW-0812">Transmembrane</keyword>
<dbReference type="EMBL" id="JARYZI010000009">
    <property type="protein sequence ID" value="MDH8679036.1"/>
    <property type="molecule type" value="Genomic_DNA"/>
</dbReference>